<dbReference type="InterPro" id="IPR013780">
    <property type="entry name" value="Glyco_hydro_b"/>
</dbReference>
<dbReference type="InterPro" id="IPR017853">
    <property type="entry name" value="GH"/>
</dbReference>
<dbReference type="AlphaFoldDB" id="A0A7J8JIS2"/>
<protein>
    <recommendedName>
        <fullName evidence="3">Alpha-galactosidase</fullName>
        <ecNumber evidence="3">3.2.1.-</ecNumber>
    </recommendedName>
</protein>
<accession>A0A7J8JIS2</accession>
<keyword evidence="2 3" id="KW-0326">Glycosidase</keyword>
<keyword evidence="6" id="KW-1185">Reference proteome</keyword>
<evidence type="ECO:0000313" key="6">
    <source>
        <dbReference type="Proteomes" id="UP000593571"/>
    </source>
</evidence>
<dbReference type="SUPFAM" id="SSF51445">
    <property type="entry name" value="(Trans)glycosidases"/>
    <property type="match status" value="1"/>
</dbReference>
<keyword evidence="4" id="KW-0732">Signal</keyword>
<proteinExistence type="inferred from homology"/>
<comment type="subunit">
    <text evidence="3">Homodimer.</text>
</comment>
<evidence type="ECO:0000256" key="4">
    <source>
        <dbReference type="SAM" id="SignalP"/>
    </source>
</evidence>
<evidence type="ECO:0000256" key="3">
    <source>
        <dbReference type="RuleBase" id="RU361168"/>
    </source>
</evidence>
<dbReference type="InterPro" id="IPR002241">
    <property type="entry name" value="Glyco_hydro_27"/>
</dbReference>
<feature type="signal peptide" evidence="4">
    <location>
        <begin position="1"/>
        <end position="17"/>
    </location>
</feature>
<dbReference type="Pfam" id="PF16499">
    <property type="entry name" value="Melibiase_2"/>
    <property type="match status" value="1"/>
</dbReference>
<evidence type="ECO:0000256" key="1">
    <source>
        <dbReference type="ARBA" id="ARBA00022801"/>
    </source>
</evidence>
<dbReference type="GO" id="GO:0005737">
    <property type="term" value="C:cytoplasm"/>
    <property type="evidence" value="ECO:0007669"/>
    <property type="project" value="TreeGrafter"/>
</dbReference>
<organism evidence="5 6">
    <name type="scientific">Rousettus aegyptiacus</name>
    <name type="common">Egyptian fruit bat</name>
    <name type="synonym">Pteropus aegyptiacus</name>
    <dbReference type="NCBI Taxonomy" id="9407"/>
    <lineage>
        <taxon>Eukaryota</taxon>
        <taxon>Metazoa</taxon>
        <taxon>Chordata</taxon>
        <taxon>Craniata</taxon>
        <taxon>Vertebrata</taxon>
        <taxon>Euteleostomi</taxon>
        <taxon>Mammalia</taxon>
        <taxon>Eutheria</taxon>
        <taxon>Laurasiatheria</taxon>
        <taxon>Chiroptera</taxon>
        <taxon>Yinpterochiroptera</taxon>
        <taxon>Pteropodoidea</taxon>
        <taxon>Pteropodidae</taxon>
        <taxon>Rousettinae</taxon>
        <taxon>Rousettus</taxon>
    </lineage>
</organism>
<keyword evidence="1 3" id="KW-0378">Hydrolase</keyword>
<sequence>MLWKTVLLLALVGQVRVLENGLLRTPPMGWLAWERFRCNVNCDEDPKNCISERLFMEMADRLAQDGWRDLGYSYALVFFSRRTDMPYHYRSSLAQLNFTGSGLHEAQNVYTGDVISGLRTETNFTVVINPSGVVMWYLYPVRNLGSPQQ</sequence>
<dbReference type="GO" id="GO:0009311">
    <property type="term" value="P:oligosaccharide metabolic process"/>
    <property type="evidence" value="ECO:0007669"/>
    <property type="project" value="TreeGrafter"/>
</dbReference>
<dbReference type="Proteomes" id="UP000593571">
    <property type="component" value="Unassembled WGS sequence"/>
</dbReference>
<comment type="similarity">
    <text evidence="3">Belongs to the glycosyl hydrolase 27 family.</text>
</comment>
<keyword evidence="3" id="KW-1015">Disulfide bond</keyword>
<reference evidence="5 6" key="1">
    <citation type="journal article" date="2020" name="Nature">
        <title>Six reference-quality genomes reveal evolution of bat adaptations.</title>
        <authorList>
            <person name="Jebb D."/>
            <person name="Huang Z."/>
            <person name="Pippel M."/>
            <person name="Hughes G.M."/>
            <person name="Lavrichenko K."/>
            <person name="Devanna P."/>
            <person name="Winkler S."/>
            <person name="Jermiin L.S."/>
            <person name="Skirmuntt E.C."/>
            <person name="Katzourakis A."/>
            <person name="Burkitt-Gray L."/>
            <person name="Ray D.A."/>
            <person name="Sullivan K.A.M."/>
            <person name="Roscito J.G."/>
            <person name="Kirilenko B.M."/>
            <person name="Davalos L.M."/>
            <person name="Corthals A.P."/>
            <person name="Power M.L."/>
            <person name="Jones G."/>
            <person name="Ransome R.D."/>
            <person name="Dechmann D.K.N."/>
            <person name="Locatelli A.G."/>
            <person name="Puechmaille S.J."/>
            <person name="Fedrigo O."/>
            <person name="Jarvis E.D."/>
            <person name="Hiller M."/>
            <person name="Vernes S.C."/>
            <person name="Myers E.W."/>
            <person name="Teeling E.C."/>
        </authorList>
    </citation>
    <scope>NUCLEOTIDE SEQUENCE [LARGE SCALE GENOMIC DNA]</scope>
    <source>
        <strain evidence="5">MRouAeg1</strain>
        <tissue evidence="5">Muscle</tissue>
    </source>
</reference>
<dbReference type="GO" id="GO:0004557">
    <property type="term" value="F:alpha-galactosidase activity"/>
    <property type="evidence" value="ECO:0007669"/>
    <property type="project" value="TreeGrafter"/>
</dbReference>
<evidence type="ECO:0000313" key="5">
    <source>
        <dbReference type="EMBL" id="KAF6496598.1"/>
    </source>
</evidence>
<dbReference type="PRINTS" id="PR00740">
    <property type="entry name" value="GLHYDRLASE27"/>
</dbReference>
<dbReference type="Gene3D" id="2.60.40.1180">
    <property type="entry name" value="Golgi alpha-mannosidase II"/>
    <property type="match status" value="1"/>
</dbReference>
<dbReference type="SUPFAM" id="SSF51011">
    <property type="entry name" value="Glycosyl hydrolase domain"/>
    <property type="match status" value="1"/>
</dbReference>
<gene>
    <name evidence="5" type="ORF">HJG63_013884</name>
</gene>
<dbReference type="GO" id="GO:0016139">
    <property type="term" value="P:glycoside catabolic process"/>
    <property type="evidence" value="ECO:0007669"/>
    <property type="project" value="TreeGrafter"/>
</dbReference>
<name>A0A7J8JIS2_ROUAE</name>
<evidence type="ECO:0000256" key="2">
    <source>
        <dbReference type="ARBA" id="ARBA00023295"/>
    </source>
</evidence>
<dbReference type="EMBL" id="JACASE010000002">
    <property type="protein sequence ID" value="KAF6496598.1"/>
    <property type="molecule type" value="Genomic_DNA"/>
</dbReference>
<feature type="chain" id="PRO_5029891934" description="Alpha-galactosidase" evidence="4">
    <location>
        <begin position="18"/>
        <end position="149"/>
    </location>
</feature>
<dbReference type="EC" id="3.2.1.-" evidence="3"/>
<dbReference type="PANTHER" id="PTHR11452">
    <property type="entry name" value="ALPHA-GALACTOSIDASE/ALPHA-N-ACETYLGALACTOSAMINIDASE"/>
    <property type="match status" value="1"/>
</dbReference>
<comment type="caution">
    <text evidence="5">The sequence shown here is derived from an EMBL/GenBank/DDBJ whole genome shotgun (WGS) entry which is preliminary data.</text>
</comment>
<dbReference type="PANTHER" id="PTHR11452:SF25">
    <property type="entry name" value="ALPHA-N-ACETYLGALACTOSAMINIDASE"/>
    <property type="match status" value="1"/>
</dbReference>